<dbReference type="InterPro" id="IPR059176">
    <property type="entry name" value="UDP-X_N"/>
</dbReference>
<keyword evidence="2" id="KW-0378">Hydrolase</keyword>
<proteinExistence type="predicted"/>
<comment type="caution">
    <text evidence="4">The sequence shown here is derived from an EMBL/GenBank/DDBJ whole genome shotgun (WGS) entry which is preliminary data.</text>
</comment>
<evidence type="ECO:0000256" key="1">
    <source>
        <dbReference type="ARBA" id="ARBA00001946"/>
    </source>
</evidence>
<feature type="domain" description="Nudix hydrolase" evidence="3">
    <location>
        <begin position="256"/>
        <end position="387"/>
    </location>
</feature>
<gene>
    <name evidence="4" type="ORF">E9998_21260</name>
</gene>
<dbReference type="Proteomes" id="UP000305792">
    <property type="component" value="Unassembled WGS sequence"/>
</dbReference>
<dbReference type="AlphaFoldDB" id="A0A4S8P2R2"/>
<dbReference type="PROSITE" id="PS00893">
    <property type="entry name" value="NUDIX_BOX"/>
    <property type="match status" value="1"/>
</dbReference>
<evidence type="ECO:0000313" key="4">
    <source>
        <dbReference type="EMBL" id="THV24357.1"/>
    </source>
</evidence>
<organism evidence="4 5">
    <name type="scientific">Glycomyces paridis</name>
    <dbReference type="NCBI Taxonomy" id="2126555"/>
    <lineage>
        <taxon>Bacteria</taxon>
        <taxon>Bacillati</taxon>
        <taxon>Actinomycetota</taxon>
        <taxon>Actinomycetes</taxon>
        <taxon>Glycomycetales</taxon>
        <taxon>Glycomycetaceae</taxon>
        <taxon>Glycomyces</taxon>
    </lineage>
</organism>
<dbReference type="InterPro" id="IPR000086">
    <property type="entry name" value="NUDIX_hydrolase_dom"/>
</dbReference>
<evidence type="ECO:0000259" key="3">
    <source>
        <dbReference type="PROSITE" id="PS51462"/>
    </source>
</evidence>
<dbReference type="PROSITE" id="PS51462">
    <property type="entry name" value="NUDIX"/>
    <property type="match status" value="1"/>
</dbReference>
<protein>
    <submittedName>
        <fullName evidence="4">NUDIX domain-containing protein</fullName>
    </submittedName>
</protein>
<dbReference type="Gene3D" id="3.90.79.10">
    <property type="entry name" value="Nucleoside Triphosphate Pyrophosphohydrolase"/>
    <property type="match status" value="1"/>
</dbReference>
<dbReference type="InterPro" id="IPR015797">
    <property type="entry name" value="NUDIX_hydrolase-like_dom_sf"/>
</dbReference>
<dbReference type="PANTHER" id="PTHR43046:SF2">
    <property type="entry name" value="8-OXO-DGTP DIPHOSPHATASE-RELATED"/>
    <property type="match status" value="1"/>
</dbReference>
<dbReference type="PANTHER" id="PTHR43046">
    <property type="entry name" value="GDP-MANNOSE MANNOSYL HYDROLASE"/>
    <property type="match status" value="1"/>
</dbReference>
<dbReference type="Pfam" id="PF12535">
    <property type="entry name" value="Nudix_N"/>
    <property type="match status" value="1"/>
</dbReference>
<evidence type="ECO:0000256" key="2">
    <source>
        <dbReference type="ARBA" id="ARBA00022801"/>
    </source>
</evidence>
<sequence length="389" mass="42192">MRPAARGRSARILRMTRSSRDLTPVWLADRFRAFAALGLHYHPDEADRGRFERLRRHSAELAALVDLRDTATIEAAYGRDTGVRTPMAAIAVHATTADGAELWRTRHVGDERLPDLLALAGRLLQAPAPHRPATLTDSRALALPGPHTYVAVYEAASALDARDAAAAWPEPDTDLQAAFGARPSLHAESPQMRPVVSAAAGRICERIAALAAEGAVASQDSFQVERFGQVRLLATDIAVEAVEYEPLPSYALNVDVAATGAGVVFFDDRGRVLLMERSDTGHWGMPEGACDVGEAWIDTAVREVREEIGVRVEPEALTLLDVFDNRTLTAETLSIPIAAVFTARLDAAPGELAINHEVRRTAWVSAQELHHLDLWPGHRAKLGAAFESL</sequence>
<dbReference type="EMBL" id="STGX01000019">
    <property type="protein sequence ID" value="THV24357.1"/>
    <property type="molecule type" value="Genomic_DNA"/>
</dbReference>
<dbReference type="Pfam" id="PF00293">
    <property type="entry name" value="NUDIX"/>
    <property type="match status" value="1"/>
</dbReference>
<comment type="cofactor">
    <cofactor evidence="1">
        <name>Mg(2+)</name>
        <dbReference type="ChEBI" id="CHEBI:18420"/>
    </cofactor>
</comment>
<name>A0A4S8P2R2_9ACTN</name>
<keyword evidence="5" id="KW-1185">Reference proteome</keyword>
<dbReference type="InterPro" id="IPR020084">
    <property type="entry name" value="NUDIX_hydrolase_CS"/>
</dbReference>
<dbReference type="GO" id="GO:0016787">
    <property type="term" value="F:hydrolase activity"/>
    <property type="evidence" value="ECO:0007669"/>
    <property type="project" value="UniProtKB-KW"/>
</dbReference>
<dbReference type="SUPFAM" id="SSF55811">
    <property type="entry name" value="Nudix"/>
    <property type="match status" value="1"/>
</dbReference>
<accession>A0A4S8P2R2</accession>
<evidence type="ECO:0000313" key="5">
    <source>
        <dbReference type="Proteomes" id="UP000305792"/>
    </source>
</evidence>
<reference evidence="4 5" key="1">
    <citation type="journal article" date="2018" name="Int. J. Syst. Evol. Microbiol.">
        <title>Glycomyces paridis sp. nov., isolated from the medicinal plant Paris polyphylla.</title>
        <authorList>
            <person name="Fang X.M."/>
            <person name="Bai J.L."/>
            <person name="Su J."/>
            <person name="Zhao L.L."/>
            <person name="Liu H.Y."/>
            <person name="Ma B.P."/>
            <person name="Zhang Y.Q."/>
            <person name="Yu L.Y."/>
        </authorList>
    </citation>
    <scope>NUCLEOTIDE SEQUENCE [LARGE SCALE GENOMIC DNA]</scope>
    <source>
        <strain evidence="4 5">CPCC 204357</strain>
    </source>
</reference>